<organism evidence="1 2">
    <name type="scientific">Escherichia coli</name>
    <dbReference type="NCBI Taxonomy" id="562"/>
    <lineage>
        <taxon>Bacteria</taxon>
        <taxon>Pseudomonadati</taxon>
        <taxon>Pseudomonadota</taxon>
        <taxon>Gammaproteobacteria</taxon>
        <taxon>Enterobacterales</taxon>
        <taxon>Enterobacteriaceae</taxon>
        <taxon>Escherichia</taxon>
    </lineage>
</organism>
<sequence>MQLASRFGHVNQIRRERPLTREELMYHVPSIFGEDRTPPAVNGMRNIPTITVLENLQREGFQPFFACQTRVRDPEPPGIYQTYAASAAGRTDNRSACT</sequence>
<evidence type="ECO:0000313" key="2">
    <source>
        <dbReference type="Proteomes" id="UP000254877"/>
    </source>
</evidence>
<dbReference type="Proteomes" id="UP000254877">
    <property type="component" value="Unassembled WGS sequence"/>
</dbReference>
<dbReference type="AlphaFoldDB" id="A0A376LFZ7"/>
<evidence type="ECO:0000313" key="1">
    <source>
        <dbReference type="EMBL" id="STF43182.1"/>
    </source>
</evidence>
<protein>
    <submittedName>
        <fullName evidence="1">CP4-57 prophage protein</fullName>
    </submittedName>
</protein>
<reference evidence="1 2" key="1">
    <citation type="submission" date="2018-06" db="EMBL/GenBank/DDBJ databases">
        <authorList>
            <consortium name="Pathogen Informatics"/>
            <person name="Doyle S."/>
        </authorList>
    </citation>
    <scope>NUCLEOTIDE SEQUENCE [LARGE SCALE GENOMIC DNA]</scope>
    <source>
        <strain evidence="1 2">NCTC7928</strain>
    </source>
</reference>
<gene>
    <name evidence="1" type="primary">yfjQ_3</name>
    <name evidence="1" type="ORF">NCTC7928_03869</name>
</gene>
<name>A0A376LFZ7_ECOLX</name>
<proteinExistence type="predicted"/>
<dbReference type="EMBL" id="UGAB01000002">
    <property type="protein sequence ID" value="STF43182.1"/>
    <property type="molecule type" value="Genomic_DNA"/>
</dbReference>
<accession>A0A376LFZ7</accession>